<dbReference type="Proteomes" id="UP001227230">
    <property type="component" value="Chromosome 16"/>
</dbReference>
<dbReference type="PANTHER" id="PTHR44489:SF1">
    <property type="entry name" value="ZINC FINGER CCCH DOMAIN-CONTAINING PROTEIN 63"/>
    <property type="match status" value="1"/>
</dbReference>
<dbReference type="EMBL" id="CP126663">
    <property type="protein sequence ID" value="WKA07062.1"/>
    <property type="molecule type" value="Genomic_DNA"/>
</dbReference>
<accession>A0ABY9DI49</accession>
<gene>
    <name evidence="2" type="ORF">VitviT2T_024929</name>
</gene>
<dbReference type="PANTHER" id="PTHR44489">
    <property type="match status" value="1"/>
</dbReference>
<reference evidence="2 3" key="1">
    <citation type="journal article" date="2023" name="Hortic Res">
        <title>The complete reference genome for grapevine (Vitis vinifera L.) genetics and breeding.</title>
        <authorList>
            <person name="Shi X."/>
            <person name="Cao S."/>
            <person name="Wang X."/>
            <person name="Huang S."/>
            <person name="Wang Y."/>
            <person name="Liu Z."/>
            <person name="Liu W."/>
            <person name="Leng X."/>
            <person name="Peng Y."/>
            <person name="Wang N."/>
            <person name="Wang Y."/>
            <person name="Ma Z."/>
            <person name="Xu X."/>
            <person name="Zhang F."/>
            <person name="Xue H."/>
            <person name="Zhong H."/>
            <person name="Wang Y."/>
            <person name="Zhang K."/>
            <person name="Velt A."/>
            <person name="Avia K."/>
            <person name="Holtgrawe D."/>
            <person name="Grimplet J."/>
            <person name="Matus J.T."/>
            <person name="Ware D."/>
            <person name="Wu X."/>
            <person name="Wang H."/>
            <person name="Liu C."/>
            <person name="Fang Y."/>
            <person name="Rustenholz C."/>
            <person name="Cheng Z."/>
            <person name="Xiao H."/>
            <person name="Zhou Y."/>
        </authorList>
    </citation>
    <scope>NUCLEOTIDE SEQUENCE [LARGE SCALE GENOMIC DNA]</scope>
    <source>
        <strain evidence="3">cv. Pinot noir / PN40024</strain>
        <tissue evidence="2">Leaf</tissue>
    </source>
</reference>
<dbReference type="InterPro" id="IPR044715">
    <property type="entry name" value="WDR86-like"/>
</dbReference>
<dbReference type="SUPFAM" id="SSF50978">
    <property type="entry name" value="WD40 repeat-like"/>
    <property type="match status" value="1"/>
</dbReference>
<dbReference type="Gene3D" id="2.130.10.10">
    <property type="entry name" value="YVTN repeat-like/Quinoprotein amine dehydrogenase"/>
    <property type="match status" value="1"/>
</dbReference>
<evidence type="ECO:0000256" key="1">
    <source>
        <dbReference type="PROSITE-ProRule" id="PRU00221"/>
    </source>
</evidence>
<evidence type="ECO:0000313" key="2">
    <source>
        <dbReference type="EMBL" id="WKA07062.1"/>
    </source>
</evidence>
<dbReference type="InterPro" id="IPR036322">
    <property type="entry name" value="WD40_repeat_dom_sf"/>
</dbReference>
<name>A0ABY9DI49_VITVI</name>
<dbReference type="PROSITE" id="PS50082">
    <property type="entry name" value="WD_REPEATS_2"/>
    <property type="match status" value="1"/>
</dbReference>
<dbReference type="InterPro" id="IPR001680">
    <property type="entry name" value="WD40_rpt"/>
</dbReference>
<proteinExistence type="predicted"/>
<keyword evidence="3" id="KW-1185">Reference proteome</keyword>
<protein>
    <recommendedName>
        <fullName evidence="4">Zinc finger CCCH domain-containing protein 48</fullName>
    </recommendedName>
</protein>
<feature type="repeat" description="WD" evidence="1">
    <location>
        <begin position="49"/>
        <end position="71"/>
    </location>
</feature>
<sequence length="155" mass="16919">MDVDEHGNKRVFQRLGASNDSGKQQKVCYRWRAGRALESNQFPSGSDKLYTGSKDETVRIWDRQSGQSTGVVNLGGEVGCMISEGPWLFVGIPNVVKAWHTQNNTELSLSGPIGQVYALVFGNDLLFAGVQARRARLIGLVWSTKLCSLPFGSSG</sequence>
<evidence type="ECO:0008006" key="4">
    <source>
        <dbReference type="Google" id="ProtNLM"/>
    </source>
</evidence>
<keyword evidence="1" id="KW-0853">WD repeat</keyword>
<dbReference type="InterPro" id="IPR015943">
    <property type="entry name" value="WD40/YVTN_repeat-like_dom_sf"/>
</dbReference>
<evidence type="ECO:0000313" key="3">
    <source>
        <dbReference type="Proteomes" id="UP001227230"/>
    </source>
</evidence>
<organism evidence="2 3">
    <name type="scientific">Vitis vinifera</name>
    <name type="common">Grape</name>
    <dbReference type="NCBI Taxonomy" id="29760"/>
    <lineage>
        <taxon>Eukaryota</taxon>
        <taxon>Viridiplantae</taxon>
        <taxon>Streptophyta</taxon>
        <taxon>Embryophyta</taxon>
        <taxon>Tracheophyta</taxon>
        <taxon>Spermatophyta</taxon>
        <taxon>Magnoliopsida</taxon>
        <taxon>eudicotyledons</taxon>
        <taxon>Gunneridae</taxon>
        <taxon>Pentapetalae</taxon>
        <taxon>rosids</taxon>
        <taxon>Vitales</taxon>
        <taxon>Vitaceae</taxon>
        <taxon>Viteae</taxon>
        <taxon>Vitis</taxon>
    </lineage>
</organism>